<keyword evidence="10" id="KW-0472">Membrane</keyword>
<evidence type="ECO:0000256" key="7">
    <source>
        <dbReference type="ARBA" id="ARBA00022982"/>
    </source>
</evidence>
<evidence type="ECO:0000256" key="10">
    <source>
        <dbReference type="ARBA" id="ARBA00023136"/>
    </source>
</evidence>
<dbReference type="PANTHER" id="PTHR13099:SF0">
    <property type="entry name" value="NADH DEHYDROGENASE [UBIQUINONE] 1 SUBUNIT C2-RELATED"/>
    <property type="match status" value="1"/>
</dbReference>
<keyword evidence="5" id="KW-0812">Transmembrane</keyword>
<comment type="subcellular location">
    <subcellularLocation>
        <location evidence="1">Mitochondrion inner membrane</location>
        <topology evidence="1">Single-pass membrane protein</topology>
        <orientation evidence="1">Matrix side</orientation>
    </subcellularLocation>
</comment>
<evidence type="ECO:0000256" key="6">
    <source>
        <dbReference type="ARBA" id="ARBA00022792"/>
    </source>
</evidence>
<dbReference type="PANTHER" id="PTHR13099">
    <property type="entry name" value="NADH-UBIQUINONE OXIDOREDUCTASE SUBUNIT B14.5B"/>
    <property type="match status" value="1"/>
</dbReference>
<keyword evidence="4" id="KW-0679">Respiratory chain</keyword>
<evidence type="ECO:0000313" key="12">
    <source>
        <dbReference type="Proteomes" id="UP000694403"/>
    </source>
</evidence>
<dbReference type="Pfam" id="PF06374">
    <property type="entry name" value="NDUF_C2"/>
    <property type="match status" value="1"/>
</dbReference>
<evidence type="ECO:0000256" key="1">
    <source>
        <dbReference type="ARBA" id="ARBA00004298"/>
    </source>
</evidence>
<protein>
    <recommendedName>
        <fullName evidence="13">NADH dehydrogenase [ubiquinone] 1 subunit C2</fullName>
    </recommendedName>
</protein>
<dbReference type="Ensembl" id="ENSCSRT00000015976.1">
    <property type="protein sequence ID" value="ENSCSRP00000015323.1"/>
    <property type="gene ID" value="ENSCSRG00000011709.1"/>
</dbReference>
<accession>A0A8C3SLA6</accession>
<organism evidence="11 12">
    <name type="scientific">Chelydra serpentina</name>
    <name type="common">Snapping turtle</name>
    <name type="synonym">Testudo serpentina</name>
    <dbReference type="NCBI Taxonomy" id="8475"/>
    <lineage>
        <taxon>Eukaryota</taxon>
        <taxon>Metazoa</taxon>
        <taxon>Chordata</taxon>
        <taxon>Craniata</taxon>
        <taxon>Vertebrata</taxon>
        <taxon>Euteleostomi</taxon>
        <taxon>Archelosauria</taxon>
        <taxon>Testudinata</taxon>
        <taxon>Testudines</taxon>
        <taxon>Cryptodira</taxon>
        <taxon>Durocryptodira</taxon>
        <taxon>Americhelydia</taxon>
        <taxon>Chelydroidea</taxon>
        <taxon>Chelydridae</taxon>
        <taxon>Chelydra</taxon>
    </lineage>
</organism>
<evidence type="ECO:0000256" key="2">
    <source>
        <dbReference type="ARBA" id="ARBA00008674"/>
    </source>
</evidence>
<name>A0A8C3SLA6_CHESE</name>
<dbReference type="GO" id="GO:0006120">
    <property type="term" value="P:mitochondrial electron transport, NADH to ubiquinone"/>
    <property type="evidence" value="ECO:0007669"/>
    <property type="project" value="InterPro"/>
</dbReference>
<dbReference type="Proteomes" id="UP000694403">
    <property type="component" value="Unplaced"/>
</dbReference>
<evidence type="ECO:0000256" key="9">
    <source>
        <dbReference type="ARBA" id="ARBA00023128"/>
    </source>
</evidence>
<keyword evidence="7" id="KW-0249">Electron transport</keyword>
<dbReference type="AlphaFoldDB" id="A0A8C3SLA6"/>
<keyword evidence="8" id="KW-1133">Transmembrane helix</keyword>
<evidence type="ECO:0000313" key="11">
    <source>
        <dbReference type="Ensembl" id="ENSCSRP00000015323.1"/>
    </source>
</evidence>
<dbReference type="InterPro" id="IPR009423">
    <property type="entry name" value="NDUC2"/>
</dbReference>
<evidence type="ECO:0000256" key="3">
    <source>
        <dbReference type="ARBA" id="ARBA00022448"/>
    </source>
</evidence>
<evidence type="ECO:0000256" key="5">
    <source>
        <dbReference type="ARBA" id="ARBA00022692"/>
    </source>
</evidence>
<keyword evidence="9" id="KW-0496">Mitochondrion</keyword>
<dbReference type="GO" id="GO:0005743">
    <property type="term" value="C:mitochondrial inner membrane"/>
    <property type="evidence" value="ECO:0007669"/>
    <property type="project" value="UniProtKB-SubCell"/>
</dbReference>
<keyword evidence="3" id="KW-0813">Transport</keyword>
<evidence type="ECO:0000256" key="8">
    <source>
        <dbReference type="ARBA" id="ARBA00022989"/>
    </source>
</evidence>
<reference evidence="11" key="2">
    <citation type="submission" date="2025-09" db="UniProtKB">
        <authorList>
            <consortium name="Ensembl"/>
        </authorList>
    </citation>
    <scope>IDENTIFICATION</scope>
</reference>
<keyword evidence="6" id="KW-0999">Mitochondrion inner membrane</keyword>
<keyword evidence="12" id="KW-1185">Reference proteome</keyword>
<evidence type="ECO:0000256" key="4">
    <source>
        <dbReference type="ARBA" id="ARBA00022660"/>
    </source>
</evidence>
<evidence type="ECO:0008006" key="13">
    <source>
        <dbReference type="Google" id="ProtNLM"/>
    </source>
</evidence>
<proteinExistence type="inferred from homology"/>
<comment type="similarity">
    <text evidence="2">Belongs to the complex I NDUFC2 subunit family.</text>
</comment>
<sequence>HCPVPDGTWENSFPPPPFLVINSVNDVYNFTYHFLWIFFFRVAGVHRQVLYVTVGWCLGYYLSKREDYIHAKVDRELMEYIKQHPEDFKEKGILSCCFKKDLAH</sequence>
<reference evidence="11" key="1">
    <citation type="submission" date="2025-08" db="UniProtKB">
        <authorList>
            <consortium name="Ensembl"/>
        </authorList>
    </citation>
    <scope>IDENTIFICATION</scope>
</reference>